<dbReference type="Proteomes" id="UP000035720">
    <property type="component" value="Unassembled WGS sequence"/>
</dbReference>
<keyword evidence="2" id="KW-1185">Reference proteome</keyword>
<dbReference type="EMBL" id="CAJC01000002">
    <property type="protein sequence ID" value="CCI51367.1"/>
    <property type="molecule type" value="Genomic_DNA"/>
</dbReference>
<dbReference type="AlphaFoldDB" id="A0A077M982"/>
<evidence type="ECO:0000313" key="2">
    <source>
        <dbReference type="Proteomes" id="UP000035720"/>
    </source>
</evidence>
<name>A0A077M982_9MICO</name>
<comment type="caution">
    <text evidence="1">The sequence shown here is derived from an EMBL/GenBank/DDBJ whole genome shotgun (WGS) entry which is preliminary data.</text>
</comment>
<sequence length="75" mass="7224">MGPDSGVPNCLAAKQAPTMNNTDPIAPAPHLGFGLAHSSFGAAPVGGDTGASAKLRIADTTIAAAVSLIAGRGAK</sequence>
<gene>
    <name evidence="1" type="ORF">BN13_100036</name>
</gene>
<accession>A0A077M982</accession>
<proteinExistence type="predicted"/>
<reference evidence="1 2" key="1">
    <citation type="journal article" date="2013" name="ISME J.">
        <title>A metabolic model for members of the genus Tetrasphaera involved in enhanced biological phosphorus removal.</title>
        <authorList>
            <person name="Kristiansen R."/>
            <person name="Nguyen H.T.T."/>
            <person name="Saunders A.M."/>
            <person name="Nielsen J.L."/>
            <person name="Wimmer R."/>
            <person name="Le V.Q."/>
            <person name="McIlroy S.J."/>
            <person name="Petrovski S."/>
            <person name="Seviour R.J."/>
            <person name="Calteau A."/>
            <person name="Nielsen K.L."/>
            <person name="Nielsen P.H."/>
        </authorList>
    </citation>
    <scope>NUCLEOTIDE SEQUENCE [LARGE SCALE GENOMIC DNA]</scope>
    <source>
        <strain evidence="1 2">Ben 74</strain>
    </source>
</reference>
<protein>
    <submittedName>
        <fullName evidence="1">Uncharacterized protein</fullName>
    </submittedName>
</protein>
<evidence type="ECO:0000313" key="1">
    <source>
        <dbReference type="EMBL" id="CCI51367.1"/>
    </source>
</evidence>
<organism evidence="1 2">
    <name type="scientific">Nostocoides jenkinsii Ben 74</name>
    <dbReference type="NCBI Taxonomy" id="1193518"/>
    <lineage>
        <taxon>Bacteria</taxon>
        <taxon>Bacillati</taxon>
        <taxon>Actinomycetota</taxon>
        <taxon>Actinomycetes</taxon>
        <taxon>Micrococcales</taxon>
        <taxon>Intrasporangiaceae</taxon>
        <taxon>Nostocoides</taxon>
    </lineage>
</organism>